<dbReference type="InterPro" id="IPR000572">
    <property type="entry name" value="OxRdtase_Mopterin-bd_dom"/>
</dbReference>
<evidence type="ECO:0000259" key="2">
    <source>
        <dbReference type="Pfam" id="PF00174"/>
    </source>
</evidence>
<accession>A0A852WRT5</accession>
<keyword evidence="1" id="KW-1133">Transmembrane helix</keyword>
<dbReference type="AlphaFoldDB" id="A0A852WRT5"/>
<organism evidence="3 4">
    <name type="scientific">Pedococcus badiiscoriae</name>
    <dbReference type="NCBI Taxonomy" id="642776"/>
    <lineage>
        <taxon>Bacteria</taxon>
        <taxon>Bacillati</taxon>
        <taxon>Actinomycetota</taxon>
        <taxon>Actinomycetes</taxon>
        <taxon>Micrococcales</taxon>
        <taxon>Intrasporangiaceae</taxon>
        <taxon>Pedococcus</taxon>
    </lineage>
</organism>
<dbReference type="PANTHER" id="PTHR43032:SF2">
    <property type="entry name" value="BLL0505 PROTEIN"/>
    <property type="match status" value="1"/>
</dbReference>
<protein>
    <recommendedName>
        <fullName evidence="2">Oxidoreductase molybdopterin-binding domain-containing protein</fullName>
    </recommendedName>
</protein>
<dbReference type="InterPro" id="IPR036374">
    <property type="entry name" value="OxRdtase_Mopterin-bd_sf"/>
</dbReference>
<evidence type="ECO:0000313" key="3">
    <source>
        <dbReference type="EMBL" id="NYG07922.1"/>
    </source>
</evidence>
<feature type="transmembrane region" description="Helical" evidence="1">
    <location>
        <begin position="191"/>
        <end position="214"/>
    </location>
</feature>
<gene>
    <name evidence="3" type="ORF">BJ986_002409</name>
</gene>
<feature type="transmembrane region" description="Helical" evidence="1">
    <location>
        <begin position="32"/>
        <end position="52"/>
    </location>
</feature>
<dbReference type="Proteomes" id="UP000573599">
    <property type="component" value="Unassembled WGS sequence"/>
</dbReference>
<dbReference type="PANTHER" id="PTHR43032">
    <property type="entry name" value="PROTEIN-METHIONINE-SULFOXIDE REDUCTASE"/>
    <property type="match status" value="1"/>
</dbReference>
<dbReference type="Pfam" id="PF00174">
    <property type="entry name" value="Oxidored_molyb"/>
    <property type="match status" value="1"/>
</dbReference>
<name>A0A852WRT5_9MICO</name>
<keyword evidence="1" id="KW-0812">Transmembrane</keyword>
<feature type="domain" description="Oxidoreductase molybdopterin-binding" evidence="2">
    <location>
        <begin position="253"/>
        <end position="384"/>
    </location>
</feature>
<feature type="transmembrane region" description="Helical" evidence="1">
    <location>
        <begin position="115"/>
        <end position="139"/>
    </location>
</feature>
<keyword evidence="1" id="KW-0472">Membrane</keyword>
<sequence>MRRLSRPTRLPGPPVPADFSSPLHDRTVVARLGLWLGSAFTVCFLTGLLSHLHQHPVTWLPIPTGPSWGYRVTQGVHVASGTASVPLLLAKLYSAYPRLFTRPVLGSPVVMLERASIAVLVGSSLLMVSTGVANVAGWYVFGFGFTRVHYAFAWVAIGALVVHIAVKLPAVRDALSPAGADIVAQQGRRAFVVGAVGVAAGAVVLTVGSAVPWLESVSVLRSRRPGSSPLGVPVNRTAAQARIDRGLDPASGDDHWSVTVRGPRGAQTVTSAQLRSLPWRTVSLPIACVEGWSVQATWEGVRVRDVLALVGGAVGDVRVRSAERRGTYAASVLPRAYADHPSTLLALRLNGSRLTRDHGYPVRLIAPNRPGVLQTKWVAELEVLS</sequence>
<dbReference type="Gene3D" id="3.90.420.10">
    <property type="entry name" value="Oxidoreductase, molybdopterin-binding domain"/>
    <property type="match status" value="1"/>
</dbReference>
<evidence type="ECO:0000313" key="4">
    <source>
        <dbReference type="Proteomes" id="UP000573599"/>
    </source>
</evidence>
<dbReference type="SUPFAM" id="SSF56524">
    <property type="entry name" value="Oxidoreductase molybdopterin-binding domain"/>
    <property type="match status" value="1"/>
</dbReference>
<reference evidence="3 4" key="1">
    <citation type="submission" date="2020-07" db="EMBL/GenBank/DDBJ databases">
        <title>Sequencing the genomes of 1000 actinobacteria strains.</title>
        <authorList>
            <person name="Klenk H.-P."/>
        </authorList>
    </citation>
    <scope>NUCLEOTIDE SEQUENCE [LARGE SCALE GENOMIC DNA]</scope>
    <source>
        <strain evidence="3 4">DSM 23987</strain>
    </source>
</reference>
<evidence type="ECO:0000256" key="1">
    <source>
        <dbReference type="SAM" id="Phobius"/>
    </source>
</evidence>
<proteinExistence type="predicted"/>
<dbReference type="EMBL" id="JACCAB010000001">
    <property type="protein sequence ID" value="NYG07922.1"/>
    <property type="molecule type" value="Genomic_DNA"/>
</dbReference>
<keyword evidence="4" id="KW-1185">Reference proteome</keyword>
<feature type="transmembrane region" description="Helical" evidence="1">
    <location>
        <begin position="72"/>
        <end position="94"/>
    </location>
</feature>
<dbReference type="RefSeq" id="WP_179422198.1">
    <property type="nucleotide sequence ID" value="NZ_JACCAB010000001.1"/>
</dbReference>
<comment type="caution">
    <text evidence="3">The sequence shown here is derived from an EMBL/GenBank/DDBJ whole genome shotgun (WGS) entry which is preliminary data.</text>
</comment>
<dbReference type="CDD" id="cd00321">
    <property type="entry name" value="SO_family_Moco"/>
    <property type="match status" value="1"/>
</dbReference>
<feature type="transmembrane region" description="Helical" evidence="1">
    <location>
        <begin position="151"/>
        <end position="170"/>
    </location>
</feature>